<accession>A0A9D4NFL3</accession>
<gene>
    <name evidence="1" type="ORF">DPMN_016987</name>
</gene>
<keyword evidence="2" id="KW-1185">Reference proteome</keyword>
<evidence type="ECO:0000313" key="2">
    <source>
        <dbReference type="Proteomes" id="UP000828390"/>
    </source>
</evidence>
<reference evidence="1" key="2">
    <citation type="submission" date="2020-11" db="EMBL/GenBank/DDBJ databases">
        <authorList>
            <person name="McCartney M.A."/>
            <person name="Auch B."/>
            <person name="Kono T."/>
            <person name="Mallez S."/>
            <person name="Becker A."/>
            <person name="Gohl D.M."/>
            <person name="Silverstein K.A.T."/>
            <person name="Koren S."/>
            <person name="Bechman K.B."/>
            <person name="Herman A."/>
            <person name="Abrahante J.E."/>
            <person name="Garbe J."/>
        </authorList>
    </citation>
    <scope>NUCLEOTIDE SEQUENCE</scope>
    <source>
        <strain evidence="1">Duluth1</strain>
        <tissue evidence="1">Whole animal</tissue>
    </source>
</reference>
<sequence length="61" mass="6872">MHLILVVLHRKYVVSRQPEKAGYIVHSGFNFLARENVGCFPGNILKGQVDFDAASNTKRTQ</sequence>
<proteinExistence type="predicted"/>
<evidence type="ECO:0000313" key="1">
    <source>
        <dbReference type="EMBL" id="KAH3892854.1"/>
    </source>
</evidence>
<name>A0A9D4NFL3_DREPO</name>
<reference evidence="1" key="1">
    <citation type="journal article" date="2019" name="bioRxiv">
        <title>The Genome of the Zebra Mussel, Dreissena polymorpha: A Resource for Invasive Species Research.</title>
        <authorList>
            <person name="McCartney M.A."/>
            <person name="Auch B."/>
            <person name="Kono T."/>
            <person name="Mallez S."/>
            <person name="Zhang Y."/>
            <person name="Obille A."/>
            <person name="Becker A."/>
            <person name="Abrahante J.E."/>
            <person name="Garbe J."/>
            <person name="Badalamenti J.P."/>
            <person name="Herman A."/>
            <person name="Mangelson H."/>
            <person name="Liachko I."/>
            <person name="Sullivan S."/>
            <person name="Sone E.D."/>
            <person name="Koren S."/>
            <person name="Silverstein K.A.T."/>
            <person name="Beckman K.B."/>
            <person name="Gohl D.M."/>
        </authorList>
    </citation>
    <scope>NUCLEOTIDE SEQUENCE</scope>
    <source>
        <strain evidence="1">Duluth1</strain>
        <tissue evidence="1">Whole animal</tissue>
    </source>
</reference>
<dbReference type="EMBL" id="JAIWYP010000001">
    <property type="protein sequence ID" value="KAH3892854.1"/>
    <property type="molecule type" value="Genomic_DNA"/>
</dbReference>
<dbReference type="AlphaFoldDB" id="A0A9D4NFL3"/>
<protein>
    <submittedName>
        <fullName evidence="1">Uncharacterized protein</fullName>
    </submittedName>
</protein>
<dbReference type="Proteomes" id="UP000828390">
    <property type="component" value="Unassembled WGS sequence"/>
</dbReference>
<comment type="caution">
    <text evidence="1">The sequence shown here is derived from an EMBL/GenBank/DDBJ whole genome shotgun (WGS) entry which is preliminary data.</text>
</comment>
<organism evidence="1 2">
    <name type="scientific">Dreissena polymorpha</name>
    <name type="common">Zebra mussel</name>
    <name type="synonym">Mytilus polymorpha</name>
    <dbReference type="NCBI Taxonomy" id="45954"/>
    <lineage>
        <taxon>Eukaryota</taxon>
        <taxon>Metazoa</taxon>
        <taxon>Spiralia</taxon>
        <taxon>Lophotrochozoa</taxon>
        <taxon>Mollusca</taxon>
        <taxon>Bivalvia</taxon>
        <taxon>Autobranchia</taxon>
        <taxon>Heteroconchia</taxon>
        <taxon>Euheterodonta</taxon>
        <taxon>Imparidentia</taxon>
        <taxon>Neoheterodontei</taxon>
        <taxon>Myida</taxon>
        <taxon>Dreissenoidea</taxon>
        <taxon>Dreissenidae</taxon>
        <taxon>Dreissena</taxon>
    </lineage>
</organism>